<reference evidence="1" key="1">
    <citation type="journal article" date="2015" name="Nature">
        <title>Complex archaea that bridge the gap between prokaryotes and eukaryotes.</title>
        <authorList>
            <person name="Spang A."/>
            <person name="Saw J.H."/>
            <person name="Jorgensen S.L."/>
            <person name="Zaremba-Niedzwiedzka K."/>
            <person name="Martijn J."/>
            <person name="Lind A.E."/>
            <person name="van Eijk R."/>
            <person name="Schleper C."/>
            <person name="Guy L."/>
            <person name="Ettema T.J."/>
        </authorList>
    </citation>
    <scope>NUCLEOTIDE SEQUENCE</scope>
</reference>
<dbReference type="EMBL" id="LAZR01028569">
    <property type="protein sequence ID" value="KKL62192.1"/>
    <property type="molecule type" value="Genomic_DNA"/>
</dbReference>
<protein>
    <submittedName>
        <fullName evidence="1">Uncharacterized protein</fullName>
    </submittedName>
</protein>
<evidence type="ECO:0000313" key="1">
    <source>
        <dbReference type="EMBL" id="KKL62192.1"/>
    </source>
</evidence>
<feature type="non-terminal residue" evidence="1">
    <location>
        <position position="1"/>
    </location>
</feature>
<proteinExistence type="predicted"/>
<accession>A0A0F9GG67</accession>
<sequence length="315" mass="36818">YHGKAWKSALLQNLRDGNLFNTNSLRQFRDVLKDWIKEEGDKINTDKKKQNSYFYALKKIGKVAELNELDISGKISERKDNRGKWGSPGARIYNVILGLGRHLGFDPGTFLPIEDQMFYMNEDVVAELRKLGLKLYYYQRHHFEDNPDISSYELKIQILTDGRSHGYWGSMMSEADALAAIQVLENLIKYTRPITKTDIRNEFGKFGDEYQVIMENWFRTNKFEYNLALFNTRKDDIKSMTLDTFIHTHYRKAYSKFYNTMLKESRVAVRKIIEELHPGVDVSGLVSLGPNDDLIGPFTYVFTYILRDLGYLLHF</sequence>
<dbReference type="AlphaFoldDB" id="A0A0F9GG67"/>
<organism evidence="1">
    <name type="scientific">marine sediment metagenome</name>
    <dbReference type="NCBI Taxonomy" id="412755"/>
    <lineage>
        <taxon>unclassified sequences</taxon>
        <taxon>metagenomes</taxon>
        <taxon>ecological metagenomes</taxon>
    </lineage>
</organism>
<name>A0A0F9GG67_9ZZZZ</name>
<gene>
    <name evidence="1" type="ORF">LCGC14_2187680</name>
</gene>
<comment type="caution">
    <text evidence="1">The sequence shown here is derived from an EMBL/GenBank/DDBJ whole genome shotgun (WGS) entry which is preliminary data.</text>
</comment>